<accession>A0A319D4Q5</accession>
<name>A0A319D4Q5_9EURO</name>
<gene>
    <name evidence="2" type="ORF">BO71DRAFT_31917</name>
</gene>
<evidence type="ECO:0000313" key="2">
    <source>
        <dbReference type="EMBL" id="PYH92119.1"/>
    </source>
</evidence>
<reference evidence="2 3" key="1">
    <citation type="submission" date="2018-02" db="EMBL/GenBank/DDBJ databases">
        <title>The genomes of Aspergillus section Nigri reveals drivers in fungal speciation.</title>
        <authorList>
            <consortium name="DOE Joint Genome Institute"/>
            <person name="Vesth T.C."/>
            <person name="Nybo J."/>
            <person name="Theobald S."/>
            <person name="Brandl J."/>
            <person name="Frisvad J.C."/>
            <person name="Nielsen K.F."/>
            <person name="Lyhne E.K."/>
            <person name="Kogle M.E."/>
            <person name="Kuo A."/>
            <person name="Riley R."/>
            <person name="Clum A."/>
            <person name="Nolan M."/>
            <person name="Lipzen A."/>
            <person name="Salamov A."/>
            <person name="Henrissat B."/>
            <person name="Wiebenga A."/>
            <person name="De vries R.P."/>
            <person name="Grigoriev I.V."/>
            <person name="Mortensen U.H."/>
            <person name="Andersen M.R."/>
            <person name="Baker S.E."/>
        </authorList>
    </citation>
    <scope>NUCLEOTIDE SEQUENCE [LARGE SCALE GENOMIC DNA]</scope>
    <source>
        <strain evidence="2 3">CBS 707.79</strain>
    </source>
</reference>
<evidence type="ECO:0000256" key="1">
    <source>
        <dbReference type="SAM" id="MobiDB-lite"/>
    </source>
</evidence>
<feature type="region of interest" description="Disordered" evidence="1">
    <location>
        <begin position="13"/>
        <end position="65"/>
    </location>
</feature>
<dbReference type="AlphaFoldDB" id="A0A319D4Q5"/>
<dbReference type="VEuPathDB" id="FungiDB:BO71DRAFT_31917"/>
<keyword evidence="3" id="KW-1185">Reference proteome</keyword>
<proteinExistence type="predicted"/>
<organism evidence="2 3">
    <name type="scientific">Aspergillus ellipticus CBS 707.79</name>
    <dbReference type="NCBI Taxonomy" id="1448320"/>
    <lineage>
        <taxon>Eukaryota</taxon>
        <taxon>Fungi</taxon>
        <taxon>Dikarya</taxon>
        <taxon>Ascomycota</taxon>
        <taxon>Pezizomycotina</taxon>
        <taxon>Eurotiomycetes</taxon>
        <taxon>Eurotiomycetidae</taxon>
        <taxon>Eurotiales</taxon>
        <taxon>Aspergillaceae</taxon>
        <taxon>Aspergillus</taxon>
        <taxon>Aspergillus subgen. Circumdati</taxon>
    </lineage>
</organism>
<feature type="region of interest" description="Disordered" evidence="1">
    <location>
        <begin position="145"/>
        <end position="178"/>
    </location>
</feature>
<sequence>MIADGKGNRWVIDGQSTAKWRESDSNRLASPGDAGRSSIKVIKGVLGRPGGTTARNGARREGGTTSCTYSEVWAGKPTDLLEGLERHPPLGALPTQAYQMARADALLLGKRQAARCHGPPSVSAPGDARTLPLLPTAPCTECTHYEQRHHPSTRLRPPPPRSPCRHRGPVCPNGSKRELGPAMEYGLLPYLRGLWARRQTRRLPIDPCPHLQPNSHIHCESATDGVSSHPQ</sequence>
<dbReference type="Proteomes" id="UP000247810">
    <property type="component" value="Unassembled WGS sequence"/>
</dbReference>
<protein>
    <submittedName>
        <fullName evidence="2">Uncharacterized protein</fullName>
    </submittedName>
</protein>
<dbReference type="EMBL" id="KZ825925">
    <property type="protein sequence ID" value="PYH92119.1"/>
    <property type="molecule type" value="Genomic_DNA"/>
</dbReference>
<evidence type="ECO:0000313" key="3">
    <source>
        <dbReference type="Proteomes" id="UP000247810"/>
    </source>
</evidence>